<dbReference type="InterPro" id="IPR036271">
    <property type="entry name" value="Tet_transcr_reg_TetR-rel_C_sf"/>
</dbReference>
<keyword evidence="7" id="KW-1185">Reference proteome</keyword>
<evidence type="ECO:0000256" key="4">
    <source>
        <dbReference type="PROSITE-ProRule" id="PRU00335"/>
    </source>
</evidence>
<dbReference type="InterPro" id="IPR050109">
    <property type="entry name" value="HTH-type_TetR-like_transc_reg"/>
</dbReference>
<dbReference type="GO" id="GO:0003700">
    <property type="term" value="F:DNA-binding transcription factor activity"/>
    <property type="evidence" value="ECO:0007669"/>
    <property type="project" value="TreeGrafter"/>
</dbReference>
<proteinExistence type="predicted"/>
<dbReference type="RefSeq" id="WP_090732643.1">
    <property type="nucleotide sequence ID" value="NZ_FOHO01000002.1"/>
</dbReference>
<dbReference type="EMBL" id="FOHO01000002">
    <property type="protein sequence ID" value="SES96556.1"/>
    <property type="molecule type" value="Genomic_DNA"/>
</dbReference>
<evidence type="ECO:0000256" key="1">
    <source>
        <dbReference type="ARBA" id="ARBA00023015"/>
    </source>
</evidence>
<dbReference type="Gene3D" id="1.10.357.10">
    <property type="entry name" value="Tetracycline Repressor, domain 2"/>
    <property type="match status" value="1"/>
</dbReference>
<dbReference type="InterPro" id="IPR009057">
    <property type="entry name" value="Homeodomain-like_sf"/>
</dbReference>
<feature type="domain" description="HTH tetR-type" evidence="5">
    <location>
        <begin position="5"/>
        <end position="65"/>
    </location>
</feature>
<dbReference type="PANTHER" id="PTHR30055:SF224">
    <property type="entry name" value="TRANSCRIPTIONAL REGULATOR TETR FAMILY"/>
    <property type="match status" value="1"/>
</dbReference>
<organism evidence="6 7">
    <name type="scientific">Paracoccus homiensis</name>
    <dbReference type="NCBI Taxonomy" id="364199"/>
    <lineage>
        <taxon>Bacteria</taxon>
        <taxon>Pseudomonadati</taxon>
        <taxon>Pseudomonadota</taxon>
        <taxon>Alphaproteobacteria</taxon>
        <taxon>Rhodobacterales</taxon>
        <taxon>Paracoccaceae</taxon>
        <taxon>Paracoccus</taxon>
    </lineage>
</organism>
<feature type="DNA-binding region" description="H-T-H motif" evidence="4">
    <location>
        <begin position="28"/>
        <end position="47"/>
    </location>
</feature>
<evidence type="ECO:0000256" key="2">
    <source>
        <dbReference type="ARBA" id="ARBA00023125"/>
    </source>
</evidence>
<name>A0A1I0ASN7_9RHOB</name>
<dbReference type="FunFam" id="1.10.10.60:FF:000141">
    <property type="entry name" value="TetR family transcriptional regulator"/>
    <property type="match status" value="1"/>
</dbReference>
<accession>A0A1I0ASN7</accession>
<dbReference type="PROSITE" id="PS50977">
    <property type="entry name" value="HTH_TETR_2"/>
    <property type="match status" value="1"/>
</dbReference>
<reference evidence="6 7" key="1">
    <citation type="submission" date="2016-10" db="EMBL/GenBank/DDBJ databases">
        <authorList>
            <person name="de Groot N.N."/>
        </authorList>
    </citation>
    <scope>NUCLEOTIDE SEQUENCE [LARGE SCALE GENOMIC DNA]</scope>
    <source>
        <strain evidence="6 7">DSM 17862</strain>
    </source>
</reference>
<dbReference type="SUPFAM" id="SSF48498">
    <property type="entry name" value="Tetracyclin repressor-like, C-terminal domain"/>
    <property type="match status" value="1"/>
</dbReference>
<keyword evidence="2 4" id="KW-0238">DNA-binding</keyword>
<keyword evidence="3" id="KW-0804">Transcription</keyword>
<dbReference type="OrthoDB" id="9816431at2"/>
<sequence length="211" mass="23322">MKLTDKKRKDILDAAILEFREQGFPAARVNRIAELAEVSKRTLYKHFESKELLFQAITDILLDEIAAAPKLRYAPDEPLRDQLVAAVRDYVTHLTGDHYMGLNRLVMSELLRDQKLAQAFLTKAALQDGPISSLIGDAMTSGALRRADPGIATGQLLSMVKHFLVWPVFLTGAKPDLDADAVIGDCVQMFLAFYRTDGLTAETRPGPVGNP</sequence>
<protein>
    <submittedName>
        <fullName evidence="6">Transcriptional regulator, TetR family</fullName>
    </submittedName>
</protein>
<evidence type="ECO:0000259" key="5">
    <source>
        <dbReference type="PROSITE" id="PS50977"/>
    </source>
</evidence>
<dbReference type="Pfam" id="PF00440">
    <property type="entry name" value="TetR_N"/>
    <property type="match status" value="1"/>
</dbReference>
<evidence type="ECO:0000313" key="6">
    <source>
        <dbReference type="EMBL" id="SES96556.1"/>
    </source>
</evidence>
<evidence type="ECO:0000313" key="7">
    <source>
        <dbReference type="Proteomes" id="UP000199180"/>
    </source>
</evidence>
<keyword evidence="1" id="KW-0805">Transcription regulation</keyword>
<dbReference type="InterPro" id="IPR001647">
    <property type="entry name" value="HTH_TetR"/>
</dbReference>
<dbReference type="Proteomes" id="UP000199180">
    <property type="component" value="Unassembled WGS sequence"/>
</dbReference>
<dbReference type="Gene3D" id="1.10.10.60">
    <property type="entry name" value="Homeodomain-like"/>
    <property type="match status" value="1"/>
</dbReference>
<dbReference type="PRINTS" id="PR00455">
    <property type="entry name" value="HTHTETR"/>
</dbReference>
<gene>
    <name evidence="6" type="ORF">SAMN04489858_102325</name>
</gene>
<dbReference type="Pfam" id="PF14246">
    <property type="entry name" value="TetR_C_7"/>
    <property type="match status" value="1"/>
</dbReference>
<dbReference type="AlphaFoldDB" id="A0A1I0ASN7"/>
<dbReference type="GO" id="GO:0000976">
    <property type="term" value="F:transcription cis-regulatory region binding"/>
    <property type="evidence" value="ECO:0007669"/>
    <property type="project" value="TreeGrafter"/>
</dbReference>
<evidence type="ECO:0000256" key="3">
    <source>
        <dbReference type="ARBA" id="ARBA00023163"/>
    </source>
</evidence>
<dbReference type="InterPro" id="IPR039536">
    <property type="entry name" value="TetR_C_Proteobacteria"/>
</dbReference>
<dbReference type="SUPFAM" id="SSF46689">
    <property type="entry name" value="Homeodomain-like"/>
    <property type="match status" value="1"/>
</dbReference>
<dbReference type="STRING" id="364199.SAMN04489858_102325"/>
<dbReference type="PANTHER" id="PTHR30055">
    <property type="entry name" value="HTH-TYPE TRANSCRIPTIONAL REGULATOR RUTR"/>
    <property type="match status" value="1"/>
</dbReference>